<dbReference type="Proteomes" id="UP001444661">
    <property type="component" value="Unassembled WGS sequence"/>
</dbReference>
<evidence type="ECO:0000256" key="1">
    <source>
        <dbReference type="PROSITE-ProRule" id="PRU10141"/>
    </source>
</evidence>
<dbReference type="PROSITE" id="PS00107">
    <property type="entry name" value="PROTEIN_KINASE_ATP"/>
    <property type="match status" value="1"/>
</dbReference>
<feature type="binding site" evidence="1">
    <location>
        <position position="52"/>
    </location>
    <ligand>
        <name>ATP</name>
        <dbReference type="ChEBI" id="CHEBI:30616"/>
    </ligand>
</feature>
<dbReference type="InterPro" id="IPR011009">
    <property type="entry name" value="Kinase-like_dom_sf"/>
</dbReference>
<organism evidence="2 3">
    <name type="scientific">Apiospora rasikravindrae</name>
    <dbReference type="NCBI Taxonomy" id="990691"/>
    <lineage>
        <taxon>Eukaryota</taxon>
        <taxon>Fungi</taxon>
        <taxon>Dikarya</taxon>
        <taxon>Ascomycota</taxon>
        <taxon>Pezizomycotina</taxon>
        <taxon>Sordariomycetes</taxon>
        <taxon>Xylariomycetidae</taxon>
        <taxon>Amphisphaeriales</taxon>
        <taxon>Apiosporaceae</taxon>
        <taxon>Apiospora</taxon>
    </lineage>
</organism>
<gene>
    <name evidence="2" type="ORF">PG993_014974</name>
</gene>
<dbReference type="SUPFAM" id="SSF56112">
    <property type="entry name" value="Protein kinase-like (PK-like)"/>
    <property type="match status" value="1"/>
</dbReference>
<dbReference type="InterPro" id="IPR025213">
    <property type="entry name" value="Sim4_Fta2"/>
</dbReference>
<keyword evidence="3" id="KW-1185">Reference proteome</keyword>
<evidence type="ECO:0000313" key="3">
    <source>
        <dbReference type="Proteomes" id="UP001444661"/>
    </source>
</evidence>
<evidence type="ECO:0000313" key="2">
    <source>
        <dbReference type="EMBL" id="KAK8016785.1"/>
    </source>
</evidence>
<sequence>MDEGVPPVPGPKLYPFKDGDGPLKIEFLRHIGRGAHARIWAVLINGKLYALKIFNFRKRYCIDEDWEVKVSKEEEAAYFDPFSCECRAYGRIREEGLEQYVAQCYGYIKLARSDFKPLLDDPKKWEERFGYQERHKGRPFRALVKEFVKTDLNKHPPLLEHSLYNLRKANKFFRDAKDARLLVRGLKQIQKSGILVRDINAGNVLNGRLIEFSQAWTVPHPVLVKEKMDEEILPFYEGAFLDASQVDDLIDWWNREHDPGLRIWDRCLPHSAYCDKIRYHNDRLNGKLGAKWEFSRKTCGWYIRPELYKWQNGIGFKH</sequence>
<comment type="caution">
    <text evidence="2">The sequence shown here is derived from an EMBL/GenBank/DDBJ whole genome shotgun (WGS) entry which is preliminary data.</text>
</comment>
<proteinExistence type="predicted"/>
<reference evidence="2 3" key="1">
    <citation type="submission" date="2023-01" db="EMBL/GenBank/DDBJ databases">
        <title>Analysis of 21 Apiospora genomes using comparative genomics revels a genus with tremendous synthesis potential of carbohydrate active enzymes and secondary metabolites.</title>
        <authorList>
            <person name="Sorensen T."/>
        </authorList>
    </citation>
    <scope>NUCLEOTIDE SEQUENCE [LARGE SCALE GENOMIC DNA]</scope>
    <source>
        <strain evidence="2 3">CBS 33761</strain>
    </source>
</reference>
<protein>
    <submittedName>
        <fullName evidence="2">Uncharacterized protein</fullName>
    </submittedName>
</protein>
<keyword evidence="1" id="KW-0547">Nucleotide-binding</keyword>
<keyword evidence="1" id="KW-0067">ATP-binding</keyword>
<name>A0ABR1RP98_9PEZI</name>
<dbReference type="Pfam" id="PF13095">
    <property type="entry name" value="FTA2"/>
    <property type="match status" value="1"/>
</dbReference>
<dbReference type="InterPro" id="IPR017441">
    <property type="entry name" value="Protein_kinase_ATP_BS"/>
</dbReference>
<accession>A0ABR1RP98</accession>
<dbReference type="EMBL" id="JAQQWK010000014">
    <property type="protein sequence ID" value="KAK8016785.1"/>
    <property type="molecule type" value="Genomic_DNA"/>
</dbReference>